<dbReference type="GO" id="GO:0003746">
    <property type="term" value="F:translation elongation factor activity"/>
    <property type="evidence" value="ECO:0007669"/>
    <property type="project" value="UniProtKB-KW"/>
</dbReference>
<dbReference type="InterPro" id="IPR036219">
    <property type="entry name" value="eEF-1beta-like_sf"/>
</dbReference>
<dbReference type="CDD" id="cd00292">
    <property type="entry name" value="EF1B"/>
    <property type="match status" value="1"/>
</dbReference>
<dbReference type="GO" id="GO:0005829">
    <property type="term" value="C:cytosol"/>
    <property type="evidence" value="ECO:0007669"/>
    <property type="project" value="TreeGrafter"/>
</dbReference>
<feature type="coiled-coil region" evidence="5">
    <location>
        <begin position="76"/>
        <end position="110"/>
    </location>
</feature>
<reference evidence="8" key="1">
    <citation type="submission" date="2023-03" db="EMBL/GenBank/DDBJ databases">
        <authorList>
            <person name="Steffen K."/>
            <person name="Cardenas P."/>
        </authorList>
    </citation>
    <scope>NUCLEOTIDE SEQUENCE</scope>
</reference>
<evidence type="ECO:0000256" key="4">
    <source>
        <dbReference type="RuleBase" id="RU003791"/>
    </source>
</evidence>
<dbReference type="SUPFAM" id="SSF54984">
    <property type="entry name" value="eEF-1beta-like"/>
    <property type="match status" value="1"/>
</dbReference>
<dbReference type="GO" id="GO:0005085">
    <property type="term" value="F:guanyl-nucleotide exchange factor activity"/>
    <property type="evidence" value="ECO:0007669"/>
    <property type="project" value="TreeGrafter"/>
</dbReference>
<dbReference type="FunFam" id="3.30.70.60:FF:000001">
    <property type="entry name" value="Elongation factor 1-beta 1 like"/>
    <property type="match status" value="1"/>
</dbReference>
<keyword evidence="9" id="KW-1185">Reference proteome</keyword>
<dbReference type="PROSITE" id="PS00824">
    <property type="entry name" value="EF1BD_1"/>
    <property type="match status" value="1"/>
</dbReference>
<gene>
    <name evidence="8" type="ORF">GBAR_LOCUS13992</name>
</gene>
<dbReference type="InterPro" id="IPR014038">
    <property type="entry name" value="EF1B_bsu/dsu_GNE"/>
</dbReference>
<evidence type="ECO:0000256" key="3">
    <source>
        <dbReference type="ARBA" id="ARBA00022917"/>
    </source>
</evidence>
<feature type="region of interest" description="Disordered" evidence="6">
    <location>
        <begin position="134"/>
        <end position="156"/>
    </location>
</feature>
<dbReference type="InterPro" id="IPR001326">
    <property type="entry name" value="Transl_elong_EF1B_B/D_CS"/>
</dbReference>
<evidence type="ECO:0000259" key="7">
    <source>
        <dbReference type="SMART" id="SM00888"/>
    </source>
</evidence>
<sequence>MATSHLRGLRESVWLEQAKYEQAEGRYHEALARSRAGLSQGAVLRTGSSGVSDSIEATMTMIQQSLSANPQVTGRRVDLENRVAAVEQENVQLKEELVEMKGRIAALEARFGAPPPPPENQKKTDEEDFDLFGDEEEEEENEKDVPKPKPAKTKKGPVVAKSTLVLDVKPWDTETDMKEVERLVRDITVDGLLWGASKLVDVAFGIKKLQISCVVEDEKVGVDFLEESITAFADHVQSVDVAAFNKI</sequence>
<dbReference type="EMBL" id="CASHTH010002049">
    <property type="protein sequence ID" value="CAI8024016.1"/>
    <property type="molecule type" value="Genomic_DNA"/>
</dbReference>
<keyword evidence="5" id="KW-0175">Coiled coil</keyword>
<keyword evidence="2 4" id="KW-0251">Elongation factor</keyword>
<protein>
    <submittedName>
        <fullName evidence="8">Elongation factor 1-delta</fullName>
    </submittedName>
</protein>
<evidence type="ECO:0000256" key="5">
    <source>
        <dbReference type="SAM" id="Coils"/>
    </source>
</evidence>
<feature type="domain" description="Translation elongation factor EF1B beta/delta subunit guanine nucleotide exchange" evidence="7">
    <location>
        <begin position="161"/>
        <end position="247"/>
    </location>
</feature>
<accession>A0AA35S8D7</accession>
<evidence type="ECO:0000256" key="6">
    <source>
        <dbReference type="SAM" id="MobiDB-lite"/>
    </source>
</evidence>
<evidence type="ECO:0000256" key="2">
    <source>
        <dbReference type="ARBA" id="ARBA00022768"/>
    </source>
</evidence>
<dbReference type="PANTHER" id="PTHR11595:SF26">
    <property type="entry name" value="ELONGATION FACTOR 1-DELTA"/>
    <property type="match status" value="1"/>
</dbReference>
<comment type="caution">
    <text evidence="8">The sequence shown here is derived from an EMBL/GenBank/DDBJ whole genome shotgun (WGS) entry which is preliminary data.</text>
</comment>
<dbReference type="Proteomes" id="UP001174909">
    <property type="component" value="Unassembled WGS sequence"/>
</dbReference>
<dbReference type="InterPro" id="IPR014717">
    <property type="entry name" value="Transl_elong_EF1B/ribsomal_bS6"/>
</dbReference>
<evidence type="ECO:0000313" key="9">
    <source>
        <dbReference type="Proteomes" id="UP001174909"/>
    </source>
</evidence>
<dbReference type="PROSITE" id="PS00825">
    <property type="entry name" value="EF1BD_2"/>
    <property type="match status" value="1"/>
</dbReference>
<organism evidence="8 9">
    <name type="scientific">Geodia barretti</name>
    <name type="common">Barrett's horny sponge</name>
    <dbReference type="NCBI Taxonomy" id="519541"/>
    <lineage>
        <taxon>Eukaryota</taxon>
        <taxon>Metazoa</taxon>
        <taxon>Porifera</taxon>
        <taxon>Demospongiae</taxon>
        <taxon>Heteroscleromorpha</taxon>
        <taxon>Tetractinellida</taxon>
        <taxon>Astrophorina</taxon>
        <taxon>Geodiidae</taxon>
        <taxon>Geodia</taxon>
    </lineage>
</organism>
<keyword evidence="3 4" id="KW-0648">Protein biosynthesis</keyword>
<dbReference type="Pfam" id="PF00736">
    <property type="entry name" value="EF1_GNE"/>
    <property type="match status" value="1"/>
</dbReference>
<dbReference type="SMART" id="SM00888">
    <property type="entry name" value="EF1_GNE"/>
    <property type="match status" value="1"/>
</dbReference>
<dbReference type="Gene3D" id="3.30.70.60">
    <property type="match status" value="1"/>
</dbReference>
<dbReference type="InterPro" id="IPR049720">
    <property type="entry name" value="EF1B_bsu/dsu"/>
</dbReference>
<evidence type="ECO:0000313" key="8">
    <source>
        <dbReference type="EMBL" id="CAI8024016.1"/>
    </source>
</evidence>
<dbReference type="GO" id="GO:0005853">
    <property type="term" value="C:eukaryotic translation elongation factor 1 complex"/>
    <property type="evidence" value="ECO:0007669"/>
    <property type="project" value="InterPro"/>
</dbReference>
<dbReference type="AlphaFoldDB" id="A0AA35S8D7"/>
<evidence type="ECO:0000256" key="1">
    <source>
        <dbReference type="ARBA" id="ARBA00007411"/>
    </source>
</evidence>
<comment type="similarity">
    <text evidence="1 4">Belongs to the EF-1-beta/EF-1-delta family.</text>
</comment>
<name>A0AA35S8D7_GEOBA</name>
<proteinExistence type="inferred from homology"/>
<dbReference type="PANTHER" id="PTHR11595">
    <property type="entry name" value="EF-HAND AND COILED-COIL DOMAIN-CONTAINING FAMILY MEMBER"/>
    <property type="match status" value="1"/>
</dbReference>